<dbReference type="GO" id="GO:0000976">
    <property type="term" value="F:transcription cis-regulatory region binding"/>
    <property type="evidence" value="ECO:0007669"/>
    <property type="project" value="TreeGrafter"/>
</dbReference>
<evidence type="ECO:0000256" key="5">
    <source>
        <dbReference type="PROSITE-ProRule" id="PRU00335"/>
    </source>
</evidence>
<keyword evidence="4" id="KW-0804">Transcription</keyword>
<protein>
    <submittedName>
        <fullName evidence="7">TetR family transcriptional regulator</fullName>
    </submittedName>
</protein>
<feature type="domain" description="HTH tetR-type" evidence="6">
    <location>
        <begin position="17"/>
        <end position="77"/>
    </location>
</feature>
<name>A0A370GIK9_9NOCA</name>
<dbReference type="GO" id="GO:0003700">
    <property type="term" value="F:DNA-binding transcription factor activity"/>
    <property type="evidence" value="ECO:0007669"/>
    <property type="project" value="TreeGrafter"/>
</dbReference>
<dbReference type="SUPFAM" id="SSF48498">
    <property type="entry name" value="Tetracyclin repressor-like, C-terminal domain"/>
    <property type="match status" value="1"/>
</dbReference>
<keyword evidence="8" id="KW-1185">Reference proteome</keyword>
<dbReference type="InterPro" id="IPR036271">
    <property type="entry name" value="Tet_transcr_reg_TetR-rel_C_sf"/>
</dbReference>
<evidence type="ECO:0000256" key="2">
    <source>
        <dbReference type="ARBA" id="ARBA00023015"/>
    </source>
</evidence>
<proteinExistence type="predicted"/>
<evidence type="ECO:0000259" key="6">
    <source>
        <dbReference type="PROSITE" id="PS50977"/>
    </source>
</evidence>
<dbReference type="Proteomes" id="UP000255355">
    <property type="component" value="Unassembled WGS sequence"/>
</dbReference>
<organism evidence="7 8">
    <name type="scientific">Nocardia mexicana</name>
    <dbReference type="NCBI Taxonomy" id="279262"/>
    <lineage>
        <taxon>Bacteria</taxon>
        <taxon>Bacillati</taxon>
        <taxon>Actinomycetota</taxon>
        <taxon>Actinomycetes</taxon>
        <taxon>Mycobacteriales</taxon>
        <taxon>Nocardiaceae</taxon>
        <taxon>Nocardia</taxon>
    </lineage>
</organism>
<keyword evidence="1" id="KW-0678">Repressor</keyword>
<comment type="caution">
    <text evidence="7">The sequence shown here is derived from an EMBL/GenBank/DDBJ whole genome shotgun (WGS) entry which is preliminary data.</text>
</comment>
<dbReference type="InterPro" id="IPR009057">
    <property type="entry name" value="Homeodomain-like_sf"/>
</dbReference>
<evidence type="ECO:0000313" key="7">
    <source>
        <dbReference type="EMBL" id="RDI43638.1"/>
    </source>
</evidence>
<evidence type="ECO:0000313" key="8">
    <source>
        <dbReference type="Proteomes" id="UP000255355"/>
    </source>
</evidence>
<evidence type="ECO:0000256" key="4">
    <source>
        <dbReference type="ARBA" id="ARBA00023163"/>
    </source>
</evidence>
<dbReference type="PANTHER" id="PTHR30055">
    <property type="entry name" value="HTH-TYPE TRANSCRIPTIONAL REGULATOR RUTR"/>
    <property type="match status" value="1"/>
</dbReference>
<sequence length="216" mass="23995">MQLHRYAERMPRYVDHESRRRLIADAVCSLIGRRGIEAATLREVAAEAGVSMGAVQRCFRTRQQMLIFAQERVNQRITERTQARIAASAEPESVVTMLELTLSAMLAVDDAELVEARVWIAFSAQAAVDPVVAAAQRDHYRGLAELLALLVRLGQEGGQIRRDIVPDQAAEDLSALADGLTLQVLMGRQTPESAHYTLRRHTAELWTPLRGDSVRG</sequence>
<reference evidence="7 8" key="1">
    <citation type="submission" date="2018-07" db="EMBL/GenBank/DDBJ databases">
        <title>Genomic Encyclopedia of Type Strains, Phase IV (KMG-IV): sequencing the most valuable type-strain genomes for metagenomic binning, comparative biology and taxonomic classification.</title>
        <authorList>
            <person name="Goeker M."/>
        </authorList>
    </citation>
    <scope>NUCLEOTIDE SEQUENCE [LARGE SCALE GENOMIC DNA]</scope>
    <source>
        <strain evidence="7 8">DSM 44952</strain>
    </source>
</reference>
<feature type="DNA-binding region" description="H-T-H motif" evidence="5">
    <location>
        <begin position="40"/>
        <end position="59"/>
    </location>
</feature>
<dbReference type="SUPFAM" id="SSF46689">
    <property type="entry name" value="Homeodomain-like"/>
    <property type="match status" value="1"/>
</dbReference>
<gene>
    <name evidence="7" type="ORF">DFR68_11925</name>
</gene>
<dbReference type="PANTHER" id="PTHR30055:SF234">
    <property type="entry name" value="HTH-TYPE TRANSCRIPTIONAL REGULATOR BETI"/>
    <property type="match status" value="1"/>
</dbReference>
<dbReference type="Pfam" id="PF00440">
    <property type="entry name" value="TetR_N"/>
    <property type="match status" value="1"/>
</dbReference>
<keyword evidence="3 5" id="KW-0238">DNA-binding</keyword>
<evidence type="ECO:0000256" key="3">
    <source>
        <dbReference type="ARBA" id="ARBA00023125"/>
    </source>
</evidence>
<dbReference type="InterPro" id="IPR039538">
    <property type="entry name" value="BetI_C"/>
</dbReference>
<dbReference type="PROSITE" id="PS50977">
    <property type="entry name" value="HTH_TETR_2"/>
    <property type="match status" value="1"/>
</dbReference>
<dbReference type="InterPro" id="IPR050109">
    <property type="entry name" value="HTH-type_TetR-like_transc_reg"/>
</dbReference>
<dbReference type="Pfam" id="PF13977">
    <property type="entry name" value="TetR_C_6"/>
    <property type="match status" value="1"/>
</dbReference>
<dbReference type="EMBL" id="QQAZ01000019">
    <property type="protein sequence ID" value="RDI43638.1"/>
    <property type="molecule type" value="Genomic_DNA"/>
</dbReference>
<accession>A0A370GIK9</accession>
<dbReference type="STRING" id="1210089.GCA_001613165_06001"/>
<dbReference type="AlphaFoldDB" id="A0A370GIK9"/>
<keyword evidence="2" id="KW-0805">Transcription regulation</keyword>
<dbReference type="InterPro" id="IPR001647">
    <property type="entry name" value="HTH_TetR"/>
</dbReference>
<dbReference type="Gene3D" id="1.10.357.10">
    <property type="entry name" value="Tetracycline Repressor, domain 2"/>
    <property type="match status" value="1"/>
</dbReference>
<evidence type="ECO:0000256" key="1">
    <source>
        <dbReference type="ARBA" id="ARBA00022491"/>
    </source>
</evidence>